<evidence type="ECO:0000313" key="3">
    <source>
        <dbReference type="Proteomes" id="UP000886861"/>
    </source>
</evidence>
<dbReference type="Proteomes" id="UP000886861">
    <property type="component" value="Unassembled WGS sequence"/>
</dbReference>
<protein>
    <submittedName>
        <fullName evidence="2">ATP-binding protein</fullName>
    </submittedName>
</protein>
<feature type="domain" description="ATPase AAA-type core" evidence="1">
    <location>
        <begin position="54"/>
        <end position="379"/>
    </location>
</feature>
<dbReference type="PANTHER" id="PTHR40396">
    <property type="entry name" value="ATPASE-LIKE PROTEIN"/>
    <property type="match status" value="1"/>
</dbReference>
<proteinExistence type="predicted"/>
<keyword evidence="2" id="KW-0067">ATP-binding</keyword>
<comment type="caution">
    <text evidence="2">The sequence shown here is derived from an EMBL/GenBank/DDBJ whole genome shotgun (WGS) entry which is preliminary data.</text>
</comment>
<dbReference type="Pfam" id="PF13304">
    <property type="entry name" value="AAA_21"/>
    <property type="match status" value="1"/>
</dbReference>
<dbReference type="PANTHER" id="PTHR40396:SF1">
    <property type="entry name" value="ATPASE AAA-TYPE CORE DOMAIN-CONTAINING PROTEIN"/>
    <property type="match status" value="1"/>
</dbReference>
<dbReference type="EMBL" id="DVOJ01000015">
    <property type="protein sequence ID" value="HIV01805.1"/>
    <property type="molecule type" value="Genomic_DNA"/>
</dbReference>
<dbReference type="InterPro" id="IPR003959">
    <property type="entry name" value="ATPase_AAA_core"/>
</dbReference>
<dbReference type="GO" id="GO:0016887">
    <property type="term" value="F:ATP hydrolysis activity"/>
    <property type="evidence" value="ECO:0007669"/>
    <property type="project" value="InterPro"/>
</dbReference>
<dbReference type="Gene3D" id="3.40.50.300">
    <property type="entry name" value="P-loop containing nucleotide triphosphate hydrolases"/>
    <property type="match status" value="1"/>
</dbReference>
<reference evidence="2" key="1">
    <citation type="submission" date="2020-10" db="EMBL/GenBank/DDBJ databases">
        <authorList>
            <person name="Gilroy R."/>
        </authorList>
    </citation>
    <scope>NUCLEOTIDE SEQUENCE</scope>
    <source>
        <strain evidence="2">CHK186-9395</strain>
    </source>
</reference>
<keyword evidence="2" id="KW-0547">Nucleotide-binding</keyword>
<dbReference type="GO" id="GO:0005524">
    <property type="term" value="F:ATP binding"/>
    <property type="evidence" value="ECO:0007669"/>
    <property type="project" value="UniProtKB-KW"/>
</dbReference>
<accession>A0A9D1NFB8</accession>
<dbReference type="InterPro" id="IPR027417">
    <property type="entry name" value="P-loop_NTPase"/>
</dbReference>
<organism evidence="2 3">
    <name type="scientific">Candidatus Caccopulliclostridium gallistercoris</name>
    <dbReference type="NCBI Taxonomy" id="2840719"/>
    <lineage>
        <taxon>Bacteria</taxon>
        <taxon>Bacillati</taxon>
        <taxon>Bacillota</taxon>
        <taxon>Clostridia</taxon>
        <taxon>Candidatus Caccopulliclostridium</taxon>
    </lineage>
</organism>
<dbReference type="SUPFAM" id="SSF52540">
    <property type="entry name" value="P-loop containing nucleoside triphosphate hydrolases"/>
    <property type="match status" value="1"/>
</dbReference>
<dbReference type="AlphaFoldDB" id="A0A9D1NFB8"/>
<evidence type="ECO:0000259" key="1">
    <source>
        <dbReference type="Pfam" id="PF13304"/>
    </source>
</evidence>
<name>A0A9D1NFB8_9FIRM</name>
<reference evidence="2" key="2">
    <citation type="journal article" date="2021" name="PeerJ">
        <title>Extensive microbial diversity within the chicken gut microbiome revealed by metagenomics and culture.</title>
        <authorList>
            <person name="Gilroy R."/>
            <person name="Ravi A."/>
            <person name="Getino M."/>
            <person name="Pursley I."/>
            <person name="Horton D.L."/>
            <person name="Alikhan N.F."/>
            <person name="Baker D."/>
            <person name="Gharbi K."/>
            <person name="Hall N."/>
            <person name="Watson M."/>
            <person name="Adriaenssens E.M."/>
            <person name="Foster-Nyarko E."/>
            <person name="Jarju S."/>
            <person name="Secka A."/>
            <person name="Antonio M."/>
            <person name="Oren A."/>
            <person name="Chaudhuri R.R."/>
            <person name="La Ragione R."/>
            <person name="Hildebrand F."/>
            <person name="Pallen M.J."/>
        </authorList>
    </citation>
    <scope>NUCLEOTIDE SEQUENCE</scope>
    <source>
        <strain evidence="2">CHK186-9395</strain>
    </source>
</reference>
<sequence>MLVNFRFKNFKSFYNENELSLQATKDDELKEINTFSVDEKLFNKTEEHELLKSAIIFGGNASGKSNIIKGLTYMYNVIRLSSAQQFSNVVKSNEYYAFYENAYDEPSLYEVEIIKNGNLYRYGFTILHERIEKEWLYKRNERTSVVFERTRNKIKLTGNETAQSLINVPETTLFLSIGVNFNLSISNYLKDVIDWFNNLIIVFENNVNSLDIYSVENQKYKNLAVEILKKADIGIKNMNVVKDKIADLRDLNAVLAFNMQIQADPSKYGQLKQENENMYNIDLDTQFDVYNDKNEKVATRDIMLFKDRGFHSEGTTRLLCYLGYILASLDKGKIIFIDEIDSKLHFLVADYLLKMFNSIDKNPNNAQLICTAHNVMLMDDDLRRDQIYFTSKDKYGVSSLVSLADYKGVRKNDLFSKKYLAGFYSKLPNLNR</sequence>
<evidence type="ECO:0000313" key="2">
    <source>
        <dbReference type="EMBL" id="HIV01805.1"/>
    </source>
</evidence>
<gene>
    <name evidence="2" type="ORF">IAA62_04555</name>
</gene>